<evidence type="ECO:0000313" key="1">
    <source>
        <dbReference type="EMBL" id="KAG7301141.1"/>
    </source>
</evidence>
<protein>
    <submittedName>
        <fullName evidence="1">Uncharacterized protein</fullName>
    </submittedName>
</protein>
<proteinExistence type="predicted"/>
<name>A0ABQ7Q7G7_PLUXY</name>
<keyword evidence="2" id="KW-1185">Reference proteome</keyword>
<organism evidence="1 2">
    <name type="scientific">Plutella xylostella</name>
    <name type="common">Diamondback moth</name>
    <name type="synonym">Plutella maculipennis</name>
    <dbReference type="NCBI Taxonomy" id="51655"/>
    <lineage>
        <taxon>Eukaryota</taxon>
        <taxon>Metazoa</taxon>
        <taxon>Ecdysozoa</taxon>
        <taxon>Arthropoda</taxon>
        <taxon>Hexapoda</taxon>
        <taxon>Insecta</taxon>
        <taxon>Pterygota</taxon>
        <taxon>Neoptera</taxon>
        <taxon>Endopterygota</taxon>
        <taxon>Lepidoptera</taxon>
        <taxon>Glossata</taxon>
        <taxon>Ditrysia</taxon>
        <taxon>Yponomeutoidea</taxon>
        <taxon>Plutellidae</taxon>
        <taxon>Plutella</taxon>
    </lineage>
</organism>
<dbReference type="Proteomes" id="UP000823941">
    <property type="component" value="Chromosome 19"/>
</dbReference>
<reference evidence="1 2" key="1">
    <citation type="submission" date="2021-06" db="EMBL/GenBank/DDBJ databases">
        <title>A haploid diamondback moth (Plutella xylostella L.) genome assembly resolves 31 chromosomes and identifies a diamide resistance mutation.</title>
        <authorList>
            <person name="Ward C.M."/>
            <person name="Perry K.D."/>
            <person name="Baker G."/>
            <person name="Powis K."/>
            <person name="Heckel D.G."/>
            <person name="Baxter S.W."/>
        </authorList>
    </citation>
    <scope>NUCLEOTIDE SEQUENCE [LARGE SCALE GENOMIC DNA]</scope>
    <source>
        <strain evidence="1 2">LV</strain>
        <tissue evidence="1">Single pupa</tissue>
    </source>
</reference>
<evidence type="ECO:0000313" key="2">
    <source>
        <dbReference type="Proteomes" id="UP000823941"/>
    </source>
</evidence>
<comment type="caution">
    <text evidence="1">The sequence shown here is derived from an EMBL/GenBank/DDBJ whole genome shotgun (WGS) entry which is preliminary data.</text>
</comment>
<gene>
    <name evidence="1" type="ORF">JYU34_013987</name>
</gene>
<sequence>MSVRELSHIASDSGDKGPFLGKCPRCATASRVLQLIVCEHGGAGRPGTAAAGRVSHSL</sequence>
<dbReference type="EMBL" id="JAHIBW010000019">
    <property type="protein sequence ID" value="KAG7301141.1"/>
    <property type="molecule type" value="Genomic_DNA"/>
</dbReference>
<accession>A0ABQ7Q7G7</accession>